<gene>
    <name evidence="2" type="ORF">TPC1_12876</name>
</gene>
<name>A0A146KCB5_9EUKA</name>
<dbReference type="PANTHER" id="PTHR30388">
    <property type="entry name" value="ALDEHYDE OXIDOREDUCTASE MOLYBDENUM COFACTOR ASSEMBLY PROTEIN"/>
    <property type="match status" value="1"/>
</dbReference>
<organism evidence="2">
    <name type="scientific">Trepomonas sp. PC1</name>
    <dbReference type="NCBI Taxonomy" id="1076344"/>
    <lineage>
        <taxon>Eukaryota</taxon>
        <taxon>Metamonada</taxon>
        <taxon>Diplomonadida</taxon>
        <taxon>Hexamitidae</taxon>
        <taxon>Hexamitinae</taxon>
        <taxon>Trepomonas</taxon>
    </lineage>
</organism>
<evidence type="ECO:0000259" key="1">
    <source>
        <dbReference type="Pfam" id="PF13478"/>
    </source>
</evidence>
<reference evidence="2" key="1">
    <citation type="submission" date="2015-07" db="EMBL/GenBank/DDBJ databases">
        <title>Adaptation to a free-living lifestyle via gene acquisitions in the diplomonad Trepomonas sp. PC1.</title>
        <authorList>
            <person name="Xu F."/>
            <person name="Jerlstrom-Hultqvist J."/>
            <person name="Kolisko M."/>
            <person name="Simpson A.G.B."/>
            <person name="Roger A.J."/>
            <person name="Svard S.G."/>
            <person name="Andersson J.O."/>
        </authorList>
    </citation>
    <scope>NUCLEOTIDE SEQUENCE</scope>
    <source>
        <strain evidence="2">PC1</strain>
    </source>
</reference>
<dbReference type="EMBL" id="GDID01002146">
    <property type="protein sequence ID" value="JAP94460.1"/>
    <property type="molecule type" value="Transcribed_RNA"/>
</dbReference>
<dbReference type="InterPro" id="IPR052698">
    <property type="entry name" value="MoCofactor_Util/Proc"/>
</dbReference>
<dbReference type="AlphaFoldDB" id="A0A146KCB5"/>
<dbReference type="InterPro" id="IPR036291">
    <property type="entry name" value="NAD(P)-bd_dom_sf"/>
</dbReference>
<accession>A0A146KCB5</accession>
<sequence length="341" mass="38323">FFAVTNSIEQLQNEPNTKIMICTPISVVGSYPTPVHSVMAVFNGKQFGTVGGGNIEFTVKQFIDENINYLNSSYIFTYSMSNESIEKGGMVCGGEVTLLIRSITLQQLLDIKRCLETHGYCEEFTYQQTQELNQELAQKAKSQYIEIFELINCQFRIIEKQLASPIVQGVNKIERQLLGPPSVNIFGGGHVGQVTAQIAKLAGFKVSIYEDRSYLKLNQEGIDEINLNLEDDEKLHLHIEKLSKFKDQFIIIVTRGHKHDLQVLRHALKHNTFKYLGMIGSNTKISKLYEHLLKEGYSQKDFDTVKAPIGLKIGGDQPGQIGVAIVAEMIQVLTGGQKRYM</sequence>
<protein>
    <submittedName>
        <fullName evidence="2">Xanthine dehydrogenase accessory factor</fullName>
    </submittedName>
</protein>
<dbReference type="PANTHER" id="PTHR30388:SF6">
    <property type="entry name" value="XANTHINE DEHYDROGENASE SUBUNIT A-RELATED"/>
    <property type="match status" value="1"/>
</dbReference>
<feature type="domain" description="XdhC Rossmann" evidence="1">
    <location>
        <begin position="184"/>
        <end position="329"/>
    </location>
</feature>
<proteinExistence type="predicted"/>
<evidence type="ECO:0000313" key="2">
    <source>
        <dbReference type="EMBL" id="JAP94460.1"/>
    </source>
</evidence>
<feature type="non-terminal residue" evidence="2">
    <location>
        <position position="1"/>
    </location>
</feature>
<dbReference type="InterPro" id="IPR027051">
    <property type="entry name" value="XdhC_Rossmann_dom"/>
</dbReference>
<dbReference type="SUPFAM" id="SSF51735">
    <property type="entry name" value="NAD(P)-binding Rossmann-fold domains"/>
    <property type="match status" value="1"/>
</dbReference>
<dbReference type="Gene3D" id="3.40.50.720">
    <property type="entry name" value="NAD(P)-binding Rossmann-like Domain"/>
    <property type="match status" value="1"/>
</dbReference>
<dbReference type="Pfam" id="PF13478">
    <property type="entry name" value="XdhC_C"/>
    <property type="match status" value="1"/>
</dbReference>